<sequence length="407" mass="46220">MWKRTSFERQKLFDEVWTTPVKTLAKTYGLSDVGLRKICMTLDVPMPPRGYWAKLAAGKPIPKPVLHETTVPTTYERIINVVEVDGVLEKRVAEAQSTATNSEKSESPDYVAPLESTAFSPQAKLVRRALKSTKLEEGALNSLGVTWVDISVSQEQKERAIMLVDRFAHQLEVLGAKFENSHPPVSPLRRGMRRDTSSKRNCFILHGRHFFIYIRERIAQELVPPPALKPQKTPRGVARQSTWEYRPPKYRYIPTGKVNLSIVDATTYYESCKVEDTARGTIETKVKKALQSVADSAIRRNVENEVRAERERARQKKADEWEAAKANKDSLLAKLAEFEKMSKDLDRARSLRRLMEDVSANQATAPAELTGSLELMARMADWLDPLIKAPWPEVDSVGDKNPFKVFW</sequence>
<gene>
    <name evidence="1" type="ORF">ACFOPH_01800</name>
</gene>
<dbReference type="EMBL" id="JBHRVV010000001">
    <property type="protein sequence ID" value="MFC3456986.1"/>
    <property type="molecule type" value="Genomic_DNA"/>
</dbReference>
<dbReference type="RefSeq" id="WP_379733086.1">
    <property type="nucleotide sequence ID" value="NZ_JBHRVV010000001.1"/>
</dbReference>
<proteinExistence type="predicted"/>
<dbReference type="Proteomes" id="UP001595665">
    <property type="component" value="Unassembled WGS sequence"/>
</dbReference>
<accession>A0ABV7PCV5</accession>
<name>A0ABV7PCV5_9BURK</name>
<reference evidence="2" key="1">
    <citation type="journal article" date="2019" name="Int. J. Syst. Evol. Microbiol.">
        <title>The Global Catalogue of Microorganisms (GCM) 10K type strain sequencing project: providing services to taxonomists for standard genome sequencing and annotation.</title>
        <authorList>
            <consortium name="The Broad Institute Genomics Platform"/>
            <consortium name="The Broad Institute Genome Sequencing Center for Infectious Disease"/>
            <person name="Wu L."/>
            <person name="Ma J."/>
        </authorList>
    </citation>
    <scope>NUCLEOTIDE SEQUENCE [LARGE SCALE GENOMIC DNA]</scope>
    <source>
        <strain evidence="2">CCM 7480</strain>
    </source>
</reference>
<organism evidence="1 2">
    <name type="scientific">Massilia haematophila</name>
    <dbReference type="NCBI Taxonomy" id="457923"/>
    <lineage>
        <taxon>Bacteria</taxon>
        <taxon>Pseudomonadati</taxon>
        <taxon>Pseudomonadota</taxon>
        <taxon>Betaproteobacteria</taxon>
        <taxon>Burkholderiales</taxon>
        <taxon>Oxalobacteraceae</taxon>
        <taxon>Telluria group</taxon>
        <taxon>Massilia</taxon>
    </lineage>
</organism>
<evidence type="ECO:0000313" key="2">
    <source>
        <dbReference type="Proteomes" id="UP001595665"/>
    </source>
</evidence>
<comment type="caution">
    <text evidence="1">The sequence shown here is derived from an EMBL/GenBank/DDBJ whole genome shotgun (WGS) entry which is preliminary data.</text>
</comment>
<keyword evidence="2" id="KW-1185">Reference proteome</keyword>
<protein>
    <submittedName>
        <fullName evidence="1">Uncharacterized protein</fullName>
    </submittedName>
</protein>
<evidence type="ECO:0000313" key="1">
    <source>
        <dbReference type="EMBL" id="MFC3456986.1"/>
    </source>
</evidence>